<evidence type="ECO:0000313" key="2">
    <source>
        <dbReference type="EMBL" id="OGL74561.1"/>
    </source>
</evidence>
<dbReference type="InterPro" id="IPR032820">
    <property type="entry name" value="ATPase_put"/>
</dbReference>
<dbReference type="EMBL" id="MGEA01000015">
    <property type="protein sequence ID" value="OGL74561.1"/>
    <property type="molecule type" value="Genomic_DNA"/>
</dbReference>
<protein>
    <recommendedName>
        <fullName evidence="4">AtpZ/AtpI family protein</fullName>
    </recommendedName>
</protein>
<keyword evidence="1" id="KW-0812">Transmembrane</keyword>
<sequence>MSSSDRAFILFGLRIAGEFGASIAIPAVGAVFLGNWLDSQADTRPRYLIICLVMAAALTVAVIWRRAKEFGREYEELIRTQAPGRRP</sequence>
<gene>
    <name evidence="2" type="ORF">A3C96_04090</name>
</gene>
<evidence type="ECO:0008006" key="4">
    <source>
        <dbReference type="Google" id="ProtNLM"/>
    </source>
</evidence>
<evidence type="ECO:0000256" key="1">
    <source>
        <dbReference type="SAM" id="Phobius"/>
    </source>
</evidence>
<dbReference type="Proteomes" id="UP000177088">
    <property type="component" value="Unassembled WGS sequence"/>
</dbReference>
<evidence type="ECO:0000313" key="3">
    <source>
        <dbReference type="Proteomes" id="UP000177088"/>
    </source>
</evidence>
<comment type="caution">
    <text evidence="2">The sequence shown here is derived from an EMBL/GenBank/DDBJ whole genome shotgun (WGS) entry which is preliminary data.</text>
</comment>
<organism evidence="2 3">
    <name type="scientific">Candidatus Uhrbacteria bacterium RIFCSPHIGHO2_02_FULL_60_10</name>
    <dbReference type="NCBI Taxonomy" id="1802392"/>
    <lineage>
        <taxon>Bacteria</taxon>
        <taxon>Candidatus Uhriibacteriota</taxon>
    </lineage>
</organism>
<reference evidence="2 3" key="1">
    <citation type="journal article" date="2016" name="Nat. Commun.">
        <title>Thousands of microbial genomes shed light on interconnected biogeochemical processes in an aquifer system.</title>
        <authorList>
            <person name="Anantharaman K."/>
            <person name="Brown C.T."/>
            <person name="Hug L.A."/>
            <person name="Sharon I."/>
            <person name="Castelle C.J."/>
            <person name="Probst A.J."/>
            <person name="Thomas B.C."/>
            <person name="Singh A."/>
            <person name="Wilkins M.J."/>
            <person name="Karaoz U."/>
            <person name="Brodie E.L."/>
            <person name="Williams K.H."/>
            <person name="Hubbard S.S."/>
            <person name="Banfield J.F."/>
        </authorList>
    </citation>
    <scope>NUCLEOTIDE SEQUENCE [LARGE SCALE GENOMIC DNA]</scope>
</reference>
<keyword evidence="1" id="KW-0472">Membrane</keyword>
<feature type="transmembrane region" description="Helical" evidence="1">
    <location>
        <begin position="7"/>
        <end position="33"/>
    </location>
</feature>
<name>A0A1F7U8I9_9BACT</name>
<dbReference type="Pfam" id="PF09527">
    <property type="entry name" value="ATPase_gene1"/>
    <property type="match status" value="1"/>
</dbReference>
<dbReference type="AlphaFoldDB" id="A0A1F7U8I9"/>
<accession>A0A1F7U8I9</accession>
<feature type="transmembrane region" description="Helical" evidence="1">
    <location>
        <begin position="45"/>
        <end position="64"/>
    </location>
</feature>
<keyword evidence="1" id="KW-1133">Transmembrane helix</keyword>
<proteinExistence type="predicted"/>